<dbReference type="EMBL" id="CP003050">
    <property type="protein sequence ID" value="AGB16897.1"/>
    <property type="molecule type" value="Genomic_DNA"/>
</dbReference>
<sequence>MADSSDTHNGHESTVCLESTDAWPVRLSRAADCQSGRLLLTCQLVTALQPRLPPCTNRPQSAGNNSLLER</sequence>
<dbReference type="Proteomes" id="UP000010846">
    <property type="component" value="Chromosome"/>
</dbReference>
<keyword evidence="2" id="KW-1185">Reference proteome</keyword>
<dbReference type="HOGENOM" id="CLU_2748077_0_0_2"/>
<accession>L0IG08</accession>
<proteinExistence type="predicted"/>
<dbReference type="AlphaFoldDB" id="L0IG08"/>
<dbReference type="KEGG" id="hru:Halru_2312"/>
<reference evidence="1" key="1">
    <citation type="submission" date="2011-09" db="EMBL/GenBank/DDBJ databases">
        <title>Complete sequence of Halovivax ruber XH-70.</title>
        <authorList>
            <consortium name="US DOE Joint Genome Institute"/>
            <person name="Lucas S."/>
            <person name="Han J."/>
            <person name="Lapidus A."/>
            <person name="Cheng J.-F."/>
            <person name="Goodwin L."/>
            <person name="Pitluck S."/>
            <person name="Peters L."/>
            <person name="Mikhailova N."/>
            <person name="Davenport K."/>
            <person name="Detter J.C."/>
            <person name="Han C."/>
            <person name="Tapia R."/>
            <person name="Land M."/>
            <person name="Hauser L."/>
            <person name="Kyrpides N."/>
            <person name="Ivanova N."/>
            <person name="Pagani I."/>
            <person name="Sproer C."/>
            <person name="Anderson I."/>
            <person name="Woyke T."/>
        </authorList>
    </citation>
    <scope>NUCLEOTIDE SEQUENCE</scope>
    <source>
        <strain evidence="1">XH-70</strain>
    </source>
</reference>
<evidence type="ECO:0000313" key="1">
    <source>
        <dbReference type="EMBL" id="AGB16897.1"/>
    </source>
</evidence>
<name>L0IG08_HALRX</name>
<organism evidence="1 2">
    <name type="scientific">Halovivax ruber (strain DSM 18193 / JCM 13892 / XH-70)</name>
    <dbReference type="NCBI Taxonomy" id="797302"/>
    <lineage>
        <taxon>Archaea</taxon>
        <taxon>Methanobacteriati</taxon>
        <taxon>Methanobacteriota</taxon>
        <taxon>Stenosarchaea group</taxon>
        <taxon>Halobacteria</taxon>
        <taxon>Halobacteriales</taxon>
        <taxon>Natrialbaceae</taxon>
        <taxon>Halovivax</taxon>
    </lineage>
</organism>
<protein>
    <submittedName>
        <fullName evidence="1">Uncharacterized protein</fullName>
    </submittedName>
</protein>
<gene>
    <name evidence="1" type="ordered locus">Halru_2312</name>
</gene>
<evidence type="ECO:0000313" key="2">
    <source>
        <dbReference type="Proteomes" id="UP000010846"/>
    </source>
</evidence>